<evidence type="ECO:0000313" key="2">
    <source>
        <dbReference type="EMBL" id="CAA9543807.1"/>
    </source>
</evidence>
<sequence length="309" mass="33454">EPELRGQRPPRLRAGEAAGLPARPPGRLRSPPERPHPLPRGASPGLPRRGELPRPADRPDRPDRRQHGPLRRLRPRLLPAQAVHRRPLAERRPRLLPGCPAAPDPALQGGRCLLRQGRQPPRLGRPREGPGVHRRRGDRGPHPGPLLPVHEARRVAAAGGVRRVPPPHRPRHAAPRPRHPADRARPLRRDLGAHRGAPPVAGGDPPPPGGRPRRRRGLVRVHLPADREGRPGAGRHRQVPEPDRGRHLPLGRPPPGGAGTATRPRRRPGRLGRGLRRARPAALSLAGRGRGAAAAVALRPPRGGAGGRL</sequence>
<protein>
    <submittedName>
        <fullName evidence="2">Uncharacterized protein</fullName>
    </submittedName>
</protein>
<feature type="compositionally biased region" description="Low complexity" evidence="1">
    <location>
        <begin position="113"/>
        <end position="122"/>
    </location>
</feature>
<feature type="compositionally biased region" description="Basic residues" evidence="1">
    <location>
        <begin position="263"/>
        <end position="279"/>
    </location>
</feature>
<gene>
    <name evidence="2" type="ORF">AVDCRST_MAG59-1084</name>
</gene>
<feature type="region of interest" description="Disordered" evidence="1">
    <location>
        <begin position="1"/>
        <end position="309"/>
    </location>
</feature>
<feature type="non-terminal residue" evidence="2">
    <location>
        <position position="1"/>
    </location>
</feature>
<accession>A0A6J4U8J4</accession>
<feature type="compositionally biased region" description="Low complexity" evidence="1">
    <location>
        <begin position="280"/>
        <end position="302"/>
    </location>
</feature>
<organism evidence="2">
    <name type="scientific">uncultured Thermomicrobiales bacterium</name>
    <dbReference type="NCBI Taxonomy" id="1645740"/>
    <lineage>
        <taxon>Bacteria</taxon>
        <taxon>Pseudomonadati</taxon>
        <taxon>Thermomicrobiota</taxon>
        <taxon>Thermomicrobia</taxon>
        <taxon>Thermomicrobiales</taxon>
        <taxon>environmental samples</taxon>
    </lineage>
</organism>
<feature type="non-terminal residue" evidence="2">
    <location>
        <position position="309"/>
    </location>
</feature>
<evidence type="ECO:0000256" key="1">
    <source>
        <dbReference type="SAM" id="MobiDB-lite"/>
    </source>
</evidence>
<dbReference type="EMBL" id="CADCWF010000064">
    <property type="protein sequence ID" value="CAA9543807.1"/>
    <property type="molecule type" value="Genomic_DNA"/>
</dbReference>
<dbReference type="AlphaFoldDB" id="A0A6J4U8J4"/>
<feature type="compositionally biased region" description="Basic residues" evidence="1">
    <location>
        <begin position="165"/>
        <end position="178"/>
    </location>
</feature>
<reference evidence="2" key="1">
    <citation type="submission" date="2020-02" db="EMBL/GenBank/DDBJ databases">
        <authorList>
            <person name="Meier V. D."/>
        </authorList>
    </citation>
    <scope>NUCLEOTIDE SEQUENCE</scope>
    <source>
        <strain evidence="2">AVDCRST_MAG59</strain>
    </source>
</reference>
<feature type="compositionally biased region" description="Basic and acidic residues" evidence="1">
    <location>
        <begin position="179"/>
        <end position="193"/>
    </location>
</feature>
<proteinExistence type="predicted"/>
<name>A0A6J4U8J4_9BACT</name>
<feature type="compositionally biased region" description="Basic and acidic residues" evidence="1">
    <location>
        <begin position="48"/>
        <end position="66"/>
    </location>
</feature>